<keyword evidence="1" id="KW-0175">Coiled coil</keyword>
<feature type="coiled-coil region" evidence="1">
    <location>
        <begin position="171"/>
        <end position="198"/>
    </location>
</feature>
<dbReference type="EMBL" id="ML986626">
    <property type="protein sequence ID" value="KAF2263457.1"/>
    <property type="molecule type" value="Genomic_DNA"/>
</dbReference>
<protein>
    <submittedName>
        <fullName evidence="3">Uncharacterized protein</fullName>
    </submittedName>
</protein>
<feature type="region of interest" description="Disordered" evidence="2">
    <location>
        <begin position="1"/>
        <end position="139"/>
    </location>
</feature>
<feature type="compositionally biased region" description="Low complexity" evidence="2">
    <location>
        <begin position="44"/>
        <end position="59"/>
    </location>
</feature>
<comment type="caution">
    <text evidence="3">The sequence shown here is derived from an EMBL/GenBank/DDBJ whole genome shotgun (WGS) entry which is preliminary data.</text>
</comment>
<dbReference type="AlphaFoldDB" id="A0A9P4N2J3"/>
<name>A0A9P4N2J3_9PLEO</name>
<feature type="compositionally biased region" description="Basic and acidic residues" evidence="2">
    <location>
        <begin position="1"/>
        <end position="11"/>
    </location>
</feature>
<dbReference type="OrthoDB" id="5350396at2759"/>
<evidence type="ECO:0000313" key="4">
    <source>
        <dbReference type="Proteomes" id="UP000800093"/>
    </source>
</evidence>
<sequence length="664" mass="72885">MPPKRDIRDFFKPTLNSQPPRPSTTTQRTVTSAPGEWAGKDDTSAPTLALSTASAKAPPNTSAVDHIDRTTTTAPPTTSQSSTNSAGSKRTIIDGEPVVQNSDSDTDSDILVELDFGIRKSPPQQPVGSRERRRPQEAYTTRSAGLVYIRDDGLRKPTDNQKSSKLSLSRLVQVAQRRAEAEQKIAEEKANLEKLVEEPSTLEVAINEKVLAGIVDANDDGDNAKRLYLAMQRTNALDIKCAFHMFGEESNQSSIHTSAFPVQSLPKHSWVSCLEDSWNRNQAFLSGFAQQVFQFQALPEELAIWLVDQISVGQSEGLNIKYIQLLETHPHHLQAILTPNKMNNLLHNIGVEMQCISMLHEVIPSFEAHDTPKRPLPASLSLSTKSSIHALYLLFLLCFDDSVMSDADTLHDVQDAIESIMCSISVAELTPVLNDLVPILLARITHPVLQSGLIRSLPVRSPLMASFQRYLALSFFLHPSPLNVPLHSPKLPSLIHSHLETSPAFIINKDTDYTAFTACLTLLDIGIGPGLANVPYRPLFSPSASQEDLGIGQLLKPLSSEEIAFNKQVDALAQHIKLLSNNIVEAGAIGDLTRLDAKDGSERLYHRLENAVRIGGRRLNNIFANEKDEEGSMQRVLGRWLGPKFGTQASNVNGGISNGEVREG</sequence>
<organism evidence="3 4">
    <name type="scientific">Lojkania enalia</name>
    <dbReference type="NCBI Taxonomy" id="147567"/>
    <lineage>
        <taxon>Eukaryota</taxon>
        <taxon>Fungi</taxon>
        <taxon>Dikarya</taxon>
        <taxon>Ascomycota</taxon>
        <taxon>Pezizomycotina</taxon>
        <taxon>Dothideomycetes</taxon>
        <taxon>Pleosporomycetidae</taxon>
        <taxon>Pleosporales</taxon>
        <taxon>Pleosporales incertae sedis</taxon>
        <taxon>Lojkania</taxon>
    </lineage>
</organism>
<feature type="compositionally biased region" description="Low complexity" evidence="2">
    <location>
        <begin position="23"/>
        <end position="32"/>
    </location>
</feature>
<keyword evidence="4" id="KW-1185">Reference proteome</keyword>
<evidence type="ECO:0000313" key="3">
    <source>
        <dbReference type="EMBL" id="KAF2263457.1"/>
    </source>
</evidence>
<proteinExistence type="predicted"/>
<accession>A0A9P4N2J3</accession>
<evidence type="ECO:0000256" key="2">
    <source>
        <dbReference type="SAM" id="MobiDB-lite"/>
    </source>
</evidence>
<feature type="compositionally biased region" description="Low complexity" evidence="2">
    <location>
        <begin position="70"/>
        <end position="86"/>
    </location>
</feature>
<reference evidence="4" key="1">
    <citation type="journal article" date="2020" name="Stud. Mycol.">
        <title>101 Dothideomycetes genomes: A test case for predicting lifestyles and emergence of pathogens.</title>
        <authorList>
            <person name="Haridas S."/>
            <person name="Albert R."/>
            <person name="Binder M."/>
            <person name="Bloem J."/>
            <person name="LaButti K."/>
            <person name="Salamov A."/>
            <person name="Andreopoulos B."/>
            <person name="Baker S."/>
            <person name="Barry K."/>
            <person name="Bills G."/>
            <person name="Bluhm B."/>
            <person name="Cannon C."/>
            <person name="Castanera R."/>
            <person name="Culley D."/>
            <person name="Daum C."/>
            <person name="Ezra D."/>
            <person name="Gonzalez J."/>
            <person name="Henrissat B."/>
            <person name="Kuo A."/>
            <person name="Liang C."/>
            <person name="Lipzen A."/>
            <person name="Lutzoni F."/>
            <person name="Magnuson J."/>
            <person name="Mondo S."/>
            <person name="Nolan M."/>
            <person name="Ohm R."/>
            <person name="Pangilinan J."/>
            <person name="Park H.-J."/>
            <person name="Ramirez L."/>
            <person name="Alfaro M."/>
            <person name="Sun H."/>
            <person name="Tritt A."/>
            <person name="Yoshinaga Y."/>
            <person name="Zwiers L.-H."/>
            <person name="Turgeon B."/>
            <person name="Goodwin S."/>
            <person name="Spatafora J."/>
            <person name="Crous P."/>
            <person name="Grigoriev I."/>
        </authorList>
    </citation>
    <scope>NUCLEOTIDE SEQUENCE [LARGE SCALE GENOMIC DNA]</scope>
    <source>
        <strain evidence="4">CBS 304.66</strain>
    </source>
</reference>
<evidence type="ECO:0000256" key="1">
    <source>
        <dbReference type="SAM" id="Coils"/>
    </source>
</evidence>
<gene>
    <name evidence="3" type="ORF">CC78DRAFT_581549</name>
</gene>
<dbReference type="Proteomes" id="UP000800093">
    <property type="component" value="Unassembled WGS sequence"/>
</dbReference>